<keyword evidence="4" id="KW-1185">Reference proteome</keyword>
<comment type="caution">
    <text evidence="3">The sequence shown here is derived from an EMBL/GenBank/DDBJ whole genome shotgun (WGS) entry which is preliminary data.</text>
</comment>
<organism evidence="3 4">
    <name type="scientific">Mycena albidolilacea</name>
    <dbReference type="NCBI Taxonomy" id="1033008"/>
    <lineage>
        <taxon>Eukaryota</taxon>
        <taxon>Fungi</taxon>
        <taxon>Dikarya</taxon>
        <taxon>Basidiomycota</taxon>
        <taxon>Agaricomycotina</taxon>
        <taxon>Agaricomycetes</taxon>
        <taxon>Agaricomycetidae</taxon>
        <taxon>Agaricales</taxon>
        <taxon>Marasmiineae</taxon>
        <taxon>Mycenaceae</taxon>
        <taxon>Mycena</taxon>
    </lineage>
</organism>
<sequence>MRNNFQDALLRREGRGPWWAKGCMGEGCLELRTEYRCDNCFGSRLLCKRCVVERHRDEPLHILQKWEGGYFRPCSLQSVDPSLRFQLGHPPGEDCDFRDGPHKFVVLENNGIHELAVDFCGCMGATPVLDQLINIGWFPATVKEPEMCATLSLLRRFHTLNLQGRVPAYDFYNTLEVLSDRAGMRDVPDRREQITLMAREYRHLQMCKCAGRGHDGTGVPQSADSAELLYGIDATKRRELVIPCRACPHPGINLPEGWEKEPPEKAWKYQLILSEDANFKMKGHLTSTREKDPTLGPGFAYMVANDGYLEHLAKYVDQDEISHCVVFAALWRANNKRAKGLRASGIGLVSCSRHELFRANGTGDLQKGEKYANMDYLWFSSVMGIALLSIIASYDIACQWFRHFWEQMKALTDEMHLPESVKVQFKGVERNWSWLNMIARPVSVMGPGSREDTIDNFCGYANWRKTVSMGNSLLRKMVLAIPKAMLHNRAFHAFTDGLREGHEDELMRWEAEVRAWEQDHDQPCPYDYPEDNAPTMEEEEHARAEKGDSRTNKPASFILAGLEIEEEQYAADLQRKRTLLLGMVKRLRDEQAHFMPGLAALLGTEPPVESSRRPEEMQLHLPSSFAKEVCERICVADLPAEEEWLHVAQAHEALHDLRRHLRIRTLAHQFKRRHTAGQGAYTKSQVLQSGIEERIKEAAAWYGTAREALVQLRGPGDWEAVLQVLQKKDIRGMNERTLNDEEKEEERKARIQAGLPPDEEEVDEFGDVVEPTVLFNLETGEGTRTLSWIWYTGAARAVSDVTTNGELHDDIRVEWTKAQARADRWREEVILLEEEMRRVLAYCIWKAEWWDERRAARTGISAELAEGLRAYATEQAARERYWAAVAVEVEVDDEVAYGEYDDEEGDADEDLLD</sequence>
<feature type="domain" description="CxC2-like cysteine cluster KDZ transposase-associated" evidence="2">
    <location>
        <begin position="82"/>
        <end position="183"/>
    </location>
</feature>
<name>A0AAD6Z6Y0_9AGAR</name>
<dbReference type="Proteomes" id="UP001218218">
    <property type="component" value="Unassembled WGS sequence"/>
</dbReference>
<dbReference type="Pfam" id="PF18803">
    <property type="entry name" value="CxC2"/>
    <property type="match status" value="1"/>
</dbReference>
<evidence type="ECO:0000313" key="3">
    <source>
        <dbReference type="EMBL" id="KAJ7310646.1"/>
    </source>
</evidence>
<dbReference type="EMBL" id="JARIHO010000078">
    <property type="protein sequence ID" value="KAJ7310646.1"/>
    <property type="molecule type" value="Genomic_DNA"/>
</dbReference>
<protein>
    <recommendedName>
        <fullName evidence="2">CxC2-like cysteine cluster KDZ transposase-associated domain-containing protein</fullName>
    </recommendedName>
</protein>
<dbReference type="InterPro" id="IPR040521">
    <property type="entry name" value="KDZ"/>
</dbReference>
<evidence type="ECO:0000256" key="1">
    <source>
        <dbReference type="SAM" id="MobiDB-lite"/>
    </source>
</evidence>
<proteinExistence type="predicted"/>
<dbReference type="AlphaFoldDB" id="A0AAD6Z6Y0"/>
<gene>
    <name evidence="3" type="ORF">DFH08DRAFT_918251</name>
</gene>
<evidence type="ECO:0000313" key="4">
    <source>
        <dbReference type="Proteomes" id="UP001218218"/>
    </source>
</evidence>
<dbReference type="Pfam" id="PF18758">
    <property type="entry name" value="KDZ"/>
    <property type="match status" value="1"/>
</dbReference>
<accession>A0AAD6Z6Y0</accession>
<feature type="compositionally biased region" description="Basic and acidic residues" evidence="1">
    <location>
        <begin position="540"/>
        <end position="550"/>
    </location>
</feature>
<evidence type="ECO:0000259" key="2">
    <source>
        <dbReference type="Pfam" id="PF18803"/>
    </source>
</evidence>
<dbReference type="InterPro" id="IPR041457">
    <property type="entry name" value="CxC2_KDZ-assoc"/>
</dbReference>
<feature type="region of interest" description="Disordered" evidence="1">
    <location>
        <begin position="520"/>
        <end position="550"/>
    </location>
</feature>
<reference evidence="3" key="1">
    <citation type="submission" date="2023-03" db="EMBL/GenBank/DDBJ databases">
        <title>Massive genome expansion in bonnet fungi (Mycena s.s.) driven by repeated elements and novel gene families across ecological guilds.</title>
        <authorList>
            <consortium name="Lawrence Berkeley National Laboratory"/>
            <person name="Harder C.B."/>
            <person name="Miyauchi S."/>
            <person name="Viragh M."/>
            <person name="Kuo A."/>
            <person name="Thoen E."/>
            <person name="Andreopoulos B."/>
            <person name="Lu D."/>
            <person name="Skrede I."/>
            <person name="Drula E."/>
            <person name="Henrissat B."/>
            <person name="Morin E."/>
            <person name="Kohler A."/>
            <person name="Barry K."/>
            <person name="LaButti K."/>
            <person name="Morin E."/>
            <person name="Salamov A."/>
            <person name="Lipzen A."/>
            <person name="Mereny Z."/>
            <person name="Hegedus B."/>
            <person name="Baldrian P."/>
            <person name="Stursova M."/>
            <person name="Weitz H."/>
            <person name="Taylor A."/>
            <person name="Grigoriev I.V."/>
            <person name="Nagy L.G."/>
            <person name="Martin F."/>
            <person name="Kauserud H."/>
        </authorList>
    </citation>
    <scope>NUCLEOTIDE SEQUENCE</scope>
    <source>
        <strain evidence="3">CBHHK002</strain>
    </source>
</reference>